<evidence type="ECO:0000313" key="8">
    <source>
        <dbReference type="Proteomes" id="UP001050691"/>
    </source>
</evidence>
<dbReference type="GO" id="GO:0031683">
    <property type="term" value="F:G-protein beta/gamma-subunit complex binding"/>
    <property type="evidence" value="ECO:0007669"/>
    <property type="project" value="InterPro"/>
</dbReference>
<dbReference type="SMART" id="SM00275">
    <property type="entry name" value="G_alpha"/>
    <property type="match status" value="1"/>
</dbReference>
<dbReference type="GO" id="GO:0046872">
    <property type="term" value="F:metal ion binding"/>
    <property type="evidence" value="ECO:0007669"/>
    <property type="project" value="UniProtKB-KW"/>
</dbReference>
<evidence type="ECO:0000256" key="4">
    <source>
        <dbReference type="PIRSR" id="PIRSR601019-1"/>
    </source>
</evidence>
<comment type="caution">
    <text evidence="7">The sequence shown here is derived from an EMBL/GenBank/DDBJ whole genome shotgun (WGS) entry which is preliminary data.</text>
</comment>
<feature type="binding site" evidence="5">
    <location>
        <position position="76"/>
    </location>
    <ligand>
        <name>Mg(2+)</name>
        <dbReference type="ChEBI" id="CHEBI:18420"/>
    </ligand>
</feature>
<dbReference type="Proteomes" id="UP001050691">
    <property type="component" value="Unassembled WGS sequence"/>
</dbReference>
<dbReference type="SUPFAM" id="SSF47895">
    <property type="entry name" value="Transducin (alpha subunit), insertion domain"/>
    <property type="match status" value="1"/>
</dbReference>
<feature type="region of interest" description="Disordered" evidence="6">
    <location>
        <begin position="1"/>
        <end position="43"/>
    </location>
</feature>
<dbReference type="SUPFAM" id="SSF52540">
    <property type="entry name" value="P-loop containing nucleoside triphosphate hydrolases"/>
    <property type="match status" value="1"/>
</dbReference>
<feature type="binding site" evidence="4">
    <location>
        <begin position="366"/>
        <end position="369"/>
    </location>
    <ligand>
        <name>GTP</name>
        <dbReference type="ChEBI" id="CHEBI:37565"/>
    </ligand>
</feature>
<dbReference type="GO" id="GO:0005525">
    <property type="term" value="F:GTP binding"/>
    <property type="evidence" value="ECO:0007669"/>
    <property type="project" value="UniProtKB-KW"/>
</dbReference>
<dbReference type="InterPro" id="IPR027417">
    <property type="entry name" value="P-loop_NTPase"/>
</dbReference>
<keyword evidence="1 4" id="KW-0547">Nucleotide-binding</keyword>
<evidence type="ECO:0000256" key="2">
    <source>
        <dbReference type="ARBA" id="ARBA00023134"/>
    </source>
</evidence>
<dbReference type="GO" id="GO:0005834">
    <property type="term" value="C:heterotrimeric G-protein complex"/>
    <property type="evidence" value="ECO:0007669"/>
    <property type="project" value="TreeGrafter"/>
</dbReference>
<keyword evidence="5" id="KW-0460">Magnesium</keyword>
<dbReference type="PANTHER" id="PTHR10218:SF360">
    <property type="entry name" value="GUANINE NUCLEOTIDE-BINDING PROTEIN SUBUNIT ALPHA HOMOLOG"/>
    <property type="match status" value="1"/>
</dbReference>
<evidence type="ECO:0000256" key="6">
    <source>
        <dbReference type="SAM" id="MobiDB-lite"/>
    </source>
</evidence>
<feature type="binding site" evidence="5">
    <location>
        <position position="273"/>
    </location>
    <ligand>
        <name>Mg(2+)</name>
        <dbReference type="ChEBI" id="CHEBI:18420"/>
    </ligand>
</feature>
<feature type="compositionally biased region" description="Basic and acidic residues" evidence="6">
    <location>
        <begin position="25"/>
        <end position="43"/>
    </location>
</feature>
<gene>
    <name evidence="7" type="ORF">Clacol_004703</name>
</gene>
<sequence>MAFKYDSASDDPLTLALKPPADETPEQHAERVEKEREATRVSEEIDKELEKELVEKRKNNSEIKVLLLGPSGSGKSTTLKNFQLAFTPKALQAQAENYIALIYLNVVSSLRLLLDVINETLPGRDSPADLQELKQQCSQLSRILEFETTLSNKLWDTNQVGPRKLRTASGCRTLYEVVVHVSAIRKLTPSSKQNAPPNNEEPPVLEQLRVALIDHRRTIESVANHPMLEDLLKSTNHRQLSHIPGYFLDDLERITTPDYSPTDDDILRTRLRTLGVSETRFKVEEGPDKGLTWAVYDVGGARYQRASWVPYFDDVQTIIFVAPVGHFDQFLEEAPSINCLKDTFDLWDSIVSSKLLARADIILFLNKYDILDQKLKMGINFASYVTSYKDLNNKDAVGKYLKRKFTGIHQQRSPNSKRVLHVHFTSVTVSTILSYL</sequence>
<dbReference type="InterPro" id="IPR011025">
    <property type="entry name" value="GproteinA_insert"/>
</dbReference>
<protein>
    <submittedName>
        <fullName evidence="7">Uncharacterized protein</fullName>
    </submittedName>
</protein>
<dbReference type="InterPro" id="IPR001019">
    <property type="entry name" value="Gprotein_alpha_su"/>
</dbReference>
<dbReference type="GO" id="GO:0007188">
    <property type="term" value="P:adenylate cyclase-modulating G protein-coupled receptor signaling pathway"/>
    <property type="evidence" value="ECO:0007669"/>
    <property type="project" value="TreeGrafter"/>
</dbReference>
<dbReference type="Gene3D" id="3.40.50.300">
    <property type="entry name" value="P-loop containing nucleotide triphosphate hydrolases"/>
    <property type="match status" value="2"/>
</dbReference>
<dbReference type="GO" id="GO:0001664">
    <property type="term" value="F:G protein-coupled receptor binding"/>
    <property type="evidence" value="ECO:0007669"/>
    <property type="project" value="TreeGrafter"/>
</dbReference>
<dbReference type="PANTHER" id="PTHR10218">
    <property type="entry name" value="GTP-BINDING PROTEIN ALPHA SUBUNIT"/>
    <property type="match status" value="1"/>
</dbReference>
<dbReference type="PRINTS" id="PR00318">
    <property type="entry name" value="GPROTEINA"/>
</dbReference>
<proteinExistence type="predicted"/>
<organism evidence="7 8">
    <name type="scientific">Clathrus columnatus</name>
    <dbReference type="NCBI Taxonomy" id="1419009"/>
    <lineage>
        <taxon>Eukaryota</taxon>
        <taxon>Fungi</taxon>
        <taxon>Dikarya</taxon>
        <taxon>Basidiomycota</taxon>
        <taxon>Agaricomycotina</taxon>
        <taxon>Agaricomycetes</taxon>
        <taxon>Phallomycetidae</taxon>
        <taxon>Phallales</taxon>
        <taxon>Clathraceae</taxon>
        <taxon>Clathrus</taxon>
    </lineage>
</organism>
<dbReference type="GO" id="GO:0005737">
    <property type="term" value="C:cytoplasm"/>
    <property type="evidence" value="ECO:0007669"/>
    <property type="project" value="TreeGrafter"/>
</dbReference>
<evidence type="ECO:0000256" key="5">
    <source>
        <dbReference type="PIRSR" id="PIRSR601019-2"/>
    </source>
</evidence>
<dbReference type="GO" id="GO:0003924">
    <property type="term" value="F:GTPase activity"/>
    <property type="evidence" value="ECO:0007669"/>
    <property type="project" value="InterPro"/>
</dbReference>
<reference evidence="7" key="1">
    <citation type="submission" date="2021-10" db="EMBL/GenBank/DDBJ databases">
        <title>De novo Genome Assembly of Clathrus columnatus (Basidiomycota, Fungi) Using Illumina and Nanopore Sequence Data.</title>
        <authorList>
            <person name="Ogiso-Tanaka E."/>
            <person name="Itagaki H."/>
            <person name="Hosoya T."/>
            <person name="Hosaka K."/>
        </authorList>
    </citation>
    <scope>NUCLEOTIDE SEQUENCE</scope>
    <source>
        <strain evidence="7">MO-923</strain>
    </source>
</reference>
<evidence type="ECO:0000256" key="3">
    <source>
        <dbReference type="ARBA" id="ARBA00023224"/>
    </source>
</evidence>
<feature type="binding site" evidence="4">
    <location>
        <begin position="267"/>
        <end position="273"/>
    </location>
    <ligand>
        <name>GTP</name>
        <dbReference type="ChEBI" id="CHEBI:37565"/>
    </ligand>
</feature>
<keyword evidence="2 4" id="KW-0342">GTP-binding</keyword>
<dbReference type="EMBL" id="BPWL01000005">
    <property type="protein sequence ID" value="GJJ10477.1"/>
    <property type="molecule type" value="Genomic_DNA"/>
</dbReference>
<dbReference type="AlphaFoldDB" id="A0AAV5A9U3"/>
<keyword evidence="3" id="KW-0807">Transducer</keyword>
<dbReference type="Pfam" id="PF00503">
    <property type="entry name" value="G-alpha"/>
    <property type="match status" value="1"/>
</dbReference>
<dbReference type="PROSITE" id="PS51882">
    <property type="entry name" value="G_ALPHA"/>
    <property type="match status" value="1"/>
</dbReference>
<keyword evidence="5" id="KW-0479">Metal-binding</keyword>
<accession>A0AAV5A9U3</accession>
<keyword evidence="8" id="KW-1185">Reference proteome</keyword>
<dbReference type="FunFam" id="3.40.50.300:FF:000720">
    <property type="entry name" value="Guanine nucleotide-binding protein G(k) subunit alpha"/>
    <property type="match status" value="1"/>
</dbReference>
<evidence type="ECO:0000313" key="7">
    <source>
        <dbReference type="EMBL" id="GJJ10477.1"/>
    </source>
</evidence>
<name>A0AAV5A9U3_9AGAM</name>
<evidence type="ECO:0000256" key="1">
    <source>
        <dbReference type="ARBA" id="ARBA00022741"/>
    </source>
</evidence>